<keyword evidence="9 12" id="KW-0472">Membrane</keyword>
<dbReference type="Proteomes" id="UP000054342">
    <property type="component" value="Unassembled WGS sequence"/>
</dbReference>
<reference evidence="13 14" key="1">
    <citation type="submission" date="2015-01" db="EMBL/GenBank/DDBJ databases">
        <title>The Genome Sequence of Exophiala xenobiotica CBS118157.</title>
        <authorList>
            <consortium name="The Broad Institute Genomics Platform"/>
            <person name="Cuomo C."/>
            <person name="de Hoog S."/>
            <person name="Gorbushina A."/>
            <person name="Stielow B."/>
            <person name="Teixiera M."/>
            <person name="Abouelleil A."/>
            <person name="Chapman S.B."/>
            <person name="Priest M."/>
            <person name="Young S.K."/>
            <person name="Wortman J."/>
            <person name="Nusbaum C."/>
            <person name="Birren B."/>
        </authorList>
    </citation>
    <scope>NUCLEOTIDE SEQUENCE [LARGE SCALE GENOMIC DNA]</scope>
    <source>
        <strain evidence="13 14">CBS 118157</strain>
    </source>
</reference>
<feature type="transmembrane region" description="Helical" evidence="12">
    <location>
        <begin position="129"/>
        <end position="148"/>
    </location>
</feature>
<proteinExistence type="inferred from homology"/>
<dbReference type="EMBL" id="KN847320">
    <property type="protein sequence ID" value="KIW54965.1"/>
    <property type="molecule type" value="Genomic_DNA"/>
</dbReference>
<evidence type="ECO:0000256" key="11">
    <source>
        <dbReference type="SAM" id="MobiDB-lite"/>
    </source>
</evidence>
<dbReference type="HOGENOM" id="CLU_041571_0_0_1"/>
<protein>
    <recommendedName>
        <fullName evidence="15">ER lumen protein retaining receptor</fullName>
    </recommendedName>
</protein>
<evidence type="ECO:0000256" key="3">
    <source>
        <dbReference type="ARBA" id="ARBA00022448"/>
    </source>
</evidence>
<evidence type="ECO:0000256" key="4">
    <source>
        <dbReference type="ARBA" id="ARBA00022692"/>
    </source>
</evidence>
<keyword evidence="7" id="KW-0653">Protein transport</keyword>
<dbReference type="PRINTS" id="PR00660">
    <property type="entry name" value="ERLUMENR"/>
</dbReference>
<dbReference type="GO" id="GO:0016192">
    <property type="term" value="P:vesicle-mediated transport"/>
    <property type="evidence" value="ECO:0007669"/>
    <property type="project" value="UniProtKB-KW"/>
</dbReference>
<evidence type="ECO:0000256" key="2">
    <source>
        <dbReference type="ARBA" id="ARBA00010120"/>
    </source>
</evidence>
<keyword evidence="5" id="KW-0256">Endoplasmic reticulum</keyword>
<dbReference type="GO" id="GO:0006621">
    <property type="term" value="P:protein retention in ER lumen"/>
    <property type="evidence" value="ECO:0007669"/>
    <property type="project" value="InterPro"/>
</dbReference>
<comment type="similarity">
    <text evidence="2">Belongs to the ERD2 family.</text>
</comment>
<keyword evidence="10" id="KW-0675">Receptor</keyword>
<feature type="transmembrane region" description="Helical" evidence="12">
    <location>
        <begin position="71"/>
        <end position="87"/>
    </location>
</feature>
<dbReference type="OrthoDB" id="7694678at2759"/>
<dbReference type="GO" id="GO:0046923">
    <property type="term" value="F:ER retention sequence binding"/>
    <property type="evidence" value="ECO:0007669"/>
    <property type="project" value="InterPro"/>
</dbReference>
<dbReference type="STRING" id="348802.A0A0D2EK04"/>
<feature type="transmembrane region" description="Helical" evidence="12">
    <location>
        <begin position="99"/>
        <end position="117"/>
    </location>
</feature>
<evidence type="ECO:0000256" key="9">
    <source>
        <dbReference type="ARBA" id="ARBA00023136"/>
    </source>
</evidence>
<dbReference type="InterPro" id="IPR000133">
    <property type="entry name" value="ER_ret_rcpt"/>
</dbReference>
<evidence type="ECO:0000313" key="13">
    <source>
        <dbReference type="EMBL" id="KIW54965.1"/>
    </source>
</evidence>
<evidence type="ECO:0000256" key="1">
    <source>
        <dbReference type="ARBA" id="ARBA00004477"/>
    </source>
</evidence>
<keyword evidence="14" id="KW-1185">Reference proteome</keyword>
<keyword evidence="3" id="KW-0813">Transport</keyword>
<feature type="transmembrane region" description="Helical" evidence="12">
    <location>
        <begin position="160"/>
        <end position="178"/>
    </location>
</feature>
<evidence type="ECO:0000256" key="10">
    <source>
        <dbReference type="ARBA" id="ARBA00023170"/>
    </source>
</evidence>
<evidence type="ECO:0000256" key="8">
    <source>
        <dbReference type="ARBA" id="ARBA00022989"/>
    </source>
</evidence>
<dbReference type="AlphaFoldDB" id="A0A0D2EK04"/>
<sequence length="348" mass="39756">MNLNIFRILGDVSHTASKCILIWAIHSNKSAEGVSLLTQILYIAVFCTRYLDLFWVPPTLSWWNFILKNFYIWSSIYIIVLMTRVYARTREQEKAWKWGAYAAGASLVAAPLVSLIFNGWTRSTFSEVLWTFSIILESVCVLPQLILLRQTTVPTVIDSFYLVTLGSYRAFYLLNWIYRAFTPSKPDAISVIFGIIQTAFYVDFAWVYWTRQRVKLRGGGVVDAEDLRKGWLVNKVFKHTQEPSEEEEDPESGNVQTNGHAQPKVNRWGPRGISISADDTLHEHDKGKRAANDSGEEANPMLDDGAFQPDPESFEFADEEDDVPRLDEPGKKVLNSNEEWRDSSPSNR</sequence>
<dbReference type="GeneID" id="25329193"/>
<evidence type="ECO:0000256" key="12">
    <source>
        <dbReference type="SAM" id="Phobius"/>
    </source>
</evidence>
<keyword evidence="4 12" id="KW-0812">Transmembrane</keyword>
<organism evidence="13 14">
    <name type="scientific">Exophiala xenobiotica</name>
    <dbReference type="NCBI Taxonomy" id="348802"/>
    <lineage>
        <taxon>Eukaryota</taxon>
        <taxon>Fungi</taxon>
        <taxon>Dikarya</taxon>
        <taxon>Ascomycota</taxon>
        <taxon>Pezizomycotina</taxon>
        <taxon>Eurotiomycetes</taxon>
        <taxon>Chaetothyriomycetidae</taxon>
        <taxon>Chaetothyriales</taxon>
        <taxon>Herpotrichiellaceae</taxon>
        <taxon>Exophiala</taxon>
    </lineage>
</organism>
<dbReference type="GO" id="GO:0015031">
    <property type="term" value="P:protein transport"/>
    <property type="evidence" value="ECO:0007669"/>
    <property type="project" value="UniProtKB-KW"/>
</dbReference>
<feature type="transmembrane region" description="Helical" evidence="12">
    <location>
        <begin position="190"/>
        <end position="209"/>
    </location>
</feature>
<evidence type="ECO:0000256" key="6">
    <source>
        <dbReference type="ARBA" id="ARBA00022892"/>
    </source>
</evidence>
<evidence type="ECO:0000256" key="5">
    <source>
        <dbReference type="ARBA" id="ARBA00022824"/>
    </source>
</evidence>
<dbReference type="PANTHER" id="PTHR10585">
    <property type="entry name" value="ER LUMEN PROTEIN RETAINING RECEPTOR"/>
    <property type="match status" value="1"/>
</dbReference>
<feature type="compositionally biased region" description="Basic and acidic residues" evidence="11">
    <location>
        <begin position="279"/>
        <end position="291"/>
    </location>
</feature>
<feature type="compositionally biased region" description="Acidic residues" evidence="11">
    <location>
        <begin position="312"/>
        <end position="322"/>
    </location>
</feature>
<name>A0A0D2EK04_9EURO</name>
<gene>
    <name evidence="13" type="ORF">PV05_07285</name>
</gene>
<evidence type="ECO:0000256" key="7">
    <source>
        <dbReference type="ARBA" id="ARBA00022927"/>
    </source>
</evidence>
<comment type="subcellular location">
    <subcellularLocation>
        <location evidence="1">Endoplasmic reticulum membrane</location>
        <topology evidence="1">Multi-pass membrane protein</topology>
    </subcellularLocation>
</comment>
<dbReference type="Pfam" id="PF00810">
    <property type="entry name" value="ER_lumen_recept"/>
    <property type="match status" value="1"/>
</dbReference>
<keyword evidence="8 12" id="KW-1133">Transmembrane helix</keyword>
<keyword evidence="6" id="KW-0931">ER-Golgi transport</keyword>
<feature type="transmembrane region" description="Helical" evidence="12">
    <location>
        <begin position="33"/>
        <end position="51"/>
    </location>
</feature>
<feature type="region of interest" description="Disordered" evidence="11">
    <location>
        <begin position="239"/>
        <end position="348"/>
    </location>
</feature>
<evidence type="ECO:0008006" key="15">
    <source>
        <dbReference type="Google" id="ProtNLM"/>
    </source>
</evidence>
<dbReference type="GO" id="GO:0005789">
    <property type="term" value="C:endoplasmic reticulum membrane"/>
    <property type="evidence" value="ECO:0007669"/>
    <property type="project" value="UniProtKB-SubCell"/>
</dbReference>
<dbReference type="RefSeq" id="XP_013315549.1">
    <property type="nucleotide sequence ID" value="XM_013460095.1"/>
</dbReference>
<accession>A0A0D2EK04</accession>
<evidence type="ECO:0000313" key="14">
    <source>
        <dbReference type="Proteomes" id="UP000054342"/>
    </source>
</evidence>